<dbReference type="SMART" id="SM00267">
    <property type="entry name" value="GGDEF"/>
    <property type="match status" value="1"/>
</dbReference>
<dbReference type="GO" id="GO:0052621">
    <property type="term" value="F:diguanylate cyclase activity"/>
    <property type="evidence" value="ECO:0007669"/>
    <property type="project" value="UniProtKB-EC"/>
</dbReference>
<evidence type="ECO:0000259" key="4">
    <source>
        <dbReference type="PROSITE" id="PS50887"/>
    </source>
</evidence>
<dbReference type="InterPro" id="IPR000700">
    <property type="entry name" value="PAS-assoc_C"/>
</dbReference>
<dbReference type="Gene3D" id="3.30.450.40">
    <property type="match status" value="1"/>
</dbReference>
<dbReference type="SUPFAM" id="SSF55073">
    <property type="entry name" value="Nucleotide cyclase"/>
    <property type="match status" value="1"/>
</dbReference>
<dbReference type="GO" id="GO:0006355">
    <property type="term" value="P:regulation of DNA-templated transcription"/>
    <property type="evidence" value="ECO:0007669"/>
    <property type="project" value="InterPro"/>
</dbReference>
<reference evidence="5 6" key="1">
    <citation type="journal article" date="2011" name="J. Bacteriol.">
        <title>Genome sequence of Salinisphaera shabanensis, a gammaproteobacterium from the harsh, variable environment of the brine-seawater interface of the Shaban Deep in the Red Sea.</title>
        <authorList>
            <person name="Antunes A."/>
            <person name="Alam I."/>
            <person name="Bajic V.B."/>
            <person name="Stingl U."/>
        </authorList>
    </citation>
    <scope>NUCLEOTIDE SEQUENCE [LARGE SCALE GENOMIC DNA]</scope>
    <source>
        <strain evidence="5 6">E1L3A</strain>
    </source>
</reference>
<organism evidence="5 6">
    <name type="scientific">Salinisphaera shabanensis E1L3A</name>
    <dbReference type="NCBI Taxonomy" id="1033802"/>
    <lineage>
        <taxon>Bacteria</taxon>
        <taxon>Pseudomonadati</taxon>
        <taxon>Pseudomonadota</taxon>
        <taxon>Gammaproteobacteria</taxon>
        <taxon>Salinisphaerales</taxon>
        <taxon>Salinisphaeraceae</taxon>
        <taxon>Salinisphaera</taxon>
    </lineage>
</organism>
<dbReference type="Pfam" id="PF00989">
    <property type="entry name" value="PAS"/>
    <property type="match status" value="1"/>
</dbReference>
<dbReference type="NCBIfam" id="TIGR00229">
    <property type="entry name" value="sensory_box"/>
    <property type="match status" value="1"/>
</dbReference>
<comment type="cofactor">
    <cofactor evidence="1">
        <name>Mg(2+)</name>
        <dbReference type="ChEBI" id="CHEBI:18420"/>
    </cofactor>
</comment>
<dbReference type="SUPFAM" id="SSF55785">
    <property type="entry name" value="PYP-like sensor domain (PAS domain)"/>
    <property type="match status" value="1"/>
</dbReference>
<dbReference type="STRING" id="1033802.SSPSH_000965"/>
<keyword evidence="6" id="KW-1185">Reference proteome</keyword>
<evidence type="ECO:0000256" key="2">
    <source>
        <dbReference type="ARBA" id="ARBA00012528"/>
    </source>
</evidence>
<dbReference type="Pfam" id="PF00990">
    <property type="entry name" value="GGDEF"/>
    <property type="match status" value="1"/>
</dbReference>
<dbReference type="InterPro" id="IPR003018">
    <property type="entry name" value="GAF"/>
</dbReference>
<dbReference type="GO" id="GO:1902201">
    <property type="term" value="P:negative regulation of bacterial-type flagellum-dependent cell motility"/>
    <property type="evidence" value="ECO:0007669"/>
    <property type="project" value="TreeGrafter"/>
</dbReference>
<dbReference type="EC" id="2.7.7.65" evidence="2"/>
<dbReference type="FunFam" id="3.30.70.270:FF:000001">
    <property type="entry name" value="Diguanylate cyclase domain protein"/>
    <property type="match status" value="1"/>
</dbReference>
<dbReference type="NCBIfam" id="TIGR00254">
    <property type="entry name" value="GGDEF"/>
    <property type="match status" value="1"/>
</dbReference>
<sequence>MRADPTSKTASKHGLARVRGRVLKRKRADVKEDETLTLDTQSLRLILAGVFADVSEAVIVTDVDRRVVMTNTAANNLFRYSAAEFAGLFTAELYERQQDFEELGATRYNAQADDVHRTYLMRYRRRDGSVFEGETTGGVIRDSEQGSPMFLGIVRDVSSRIATDKVLHALHQITSDPTRGFEQRQREIIELGAQHFGLPYGVVAQIVDQRYEIMEALSPDGSMAAGEVYDVSDTYCWHVLAQRGPFGVHHAAESQLCAHPCYEKFKLEAYLGAPIAVDGRVYGVLSFSSSLPTTAFGQRDYDLMGMFAQWLGHEIAREQDLTALRVAHERLHRLATHDELTGLGNRRLLVEQFDHELDRGHRYAHSLSVALIDFDHFKQLNDRYGHAAGDAALKLFARLARQTLRTSDTIGRWGGEEFLALLPETPLSAAAGTLERLIAAMRDTPLEIDGETIPLTVSAGVTSTRGDEAPEQVLKRADEALYRAKDDGRDRVHCR</sequence>
<dbReference type="InterPro" id="IPR013767">
    <property type="entry name" value="PAS_fold"/>
</dbReference>
<dbReference type="CDD" id="cd01949">
    <property type="entry name" value="GGDEF"/>
    <property type="match status" value="1"/>
</dbReference>
<dbReference type="Pfam" id="PF01590">
    <property type="entry name" value="GAF"/>
    <property type="match status" value="1"/>
</dbReference>
<reference evidence="5 6" key="2">
    <citation type="journal article" date="2013" name="PLoS ONE">
        <title>INDIGO - INtegrated Data Warehouse of MIcrobial GenOmes with Examples from the Red Sea Extremophiles.</title>
        <authorList>
            <person name="Alam I."/>
            <person name="Antunes A."/>
            <person name="Kamau A.A."/>
            <person name="Ba Alawi W."/>
            <person name="Kalkatawi M."/>
            <person name="Stingl U."/>
            <person name="Bajic V.B."/>
        </authorList>
    </citation>
    <scope>NUCLEOTIDE SEQUENCE [LARGE SCALE GENOMIC DNA]</scope>
    <source>
        <strain evidence="5 6">E1L3A</strain>
    </source>
</reference>
<dbReference type="eggNOG" id="COG3706">
    <property type="taxonomic scope" value="Bacteria"/>
</dbReference>
<dbReference type="InterPro" id="IPR029787">
    <property type="entry name" value="Nucleotide_cyclase"/>
</dbReference>
<dbReference type="InterPro" id="IPR000014">
    <property type="entry name" value="PAS"/>
</dbReference>
<name>U2E8S4_9GAMM</name>
<dbReference type="Gene3D" id="3.30.70.270">
    <property type="match status" value="1"/>
</dbReference>
<evidence type="ECO:0000313" key="5">
    <source>
        <dbReference type="EMBL" id="ERJ20101.1"/>
    </source>
</evidence>
<proteinExistence type="predicted"/>
<dbReference type="SUPFAM" id="SSF55781">
    <property type="entry name" value="GAF domain-like"/>
    <property type="match status" value="1"/>
</dbReference>
<dbReference type="PROSITE" id="PS50887">
    <property type="entry name" value="GGDEF"/>
    <property type="match status" value="1"/>
</dbReference>
<protein>
    <recommendedName>
        <fullName evidence="2">diguanylate cyclase</fullName>
        <ecNumber evidence="2">2.7.7.65</ecNumber>
    </recommendedName>
</protein>
<dbReference type="Proteomes" id="UP000006242">
    <property type="component" value="Unassembled WGS sequence"/>
</dbReference>
<dbReference type="InterPro" id="IPR043128">
    <property type="entry name" value="Rev_trsase/Diguanyl_cyclase"/>
</dbReference>
<dbReference type="Gene3D" id="3.30.450.20">
    <property type="entry name" value="PAS domain"/>
    <property type="match status" value="1"/>
</dbReference>
<dbReference type="PROSITE" id="PS50113">
    <property type="entry name" value="PAC"/>
    <property type="match status" value="1"/>
</dbReference>
<gene>
    <name evidence="5" type="ORF">SSPSH_000965</name>
</gene>
<dbReference type="PANTHER" id="PTHR45138:SF24">
    <property type="entry name" value="DIGUANYLATE CYCLASE DGCC-RELATED"/>
    <property type="match status" value="1"/>
</dbReference>
<dbReference type="InterPro" id="IPR050469">
    <property type="entry name" value="Diguanylate_Cyclase"/>
</dbReference>
<dbReference type="InterPro" id="IPR001610">
    <property type="entry name" value="PAC"/>
</dbReference>
<dbReference type="InterPro" id="IPR000160">
    <property type="entry name" value="GGDEF_dom"/>
</dbReference>
<accession>U2E8S4</accession>
<dbReference type="GO" id="GO:0005886">
    <property type="term" value="C:plasma membrane"/>
    <property type="evidence" value="ECO:0007669"/>
    <property type="project" value="TreeGrafter"/>
</dbReference>
<comment type="caution">
    <text evidence="5">The sequence shown here is derived from an EMBL/GenBank/DDBJ whole genome shotgun (WGS) entry which is preliminary data.</text>
</comment>
<dbReference type="SMART" id="SM00086">
    <property type="entry name" value="PAC"/>
    <property type="match status" value="1"/>
</dbReference>
<dbReference type="GO" id="GO:0043709">
    <property type="term" value="P:cell adhesion involved in single-species biofilm formation"/>
    <property type="evidence" value="ECO:0007669"/>
    <property type="project" value="TreeGrafter"/>
</dbReference>
<dbReference type="InterPro" id="IPR035965">
    <property type="entry name" value="PAS-like_dom_sf"/>
</dbReference>
<dbReference type="EMBL" id="AFNV02000005">
    <property type="protein sequence ID" value="ERJ20101.1"/>
    <property type="molecule type" value="Genomic_DNA"/>
</dbReference>
<dbReference type="InterPro" id="IPR029016">
    <property type="entry name" value="GAF-like_dom_sf"/>
</dbReference>
<feature type="domain" description="GGDEF" evidence="4">
    <location>
        <begin position="365"/>
        <end position="495"/>
    </location>
</feature>
<dbReference type="CDD" id="cd00130">
    <property type="entry name" value="PAS"/>
    <property type="match status" value="1"/>
</dbReference>
<evidence type="ECO:0000313" key="6">
    <source>
        <dbReference type="Proteomes" id="UP000006242"/>
    </source>
</evidence>
<dbReference type="SMART" id="SM00065">
    <property type="entry name" value="GAF"/>
    <property type="match status" value="1"/>
</dbReference>
<dbReference type="AlphaFoldDB" id="U2E8S4"/>
<evidence type="ECO:0000256" key="1">
    <source>
        <dbReference type="ARBA" id="ARBA00001946"/>
    </source>
</evidence>
<feature type="domain" description="PAC" evidence="3">
    <location>
        <begin position="117"/>
        <end position="169"/>
    </location>
</feature>
<dbReference type="PANTHER" id="PTHR45138">
    <property type="entry name" value="REGULATORY COMPONENTS OF SENSORY TRANSDUCTION SYSTEM"/>
    <property type="match status" value="1"/>
</dbReference>
<evidence type="ECO:0000259" key="3">
    <source>
        <dbReference type="PROSITE" id="PS50113"/>
    </source>
</evidence>